<organism evidence="1 2">
    <name type="scientific">Caerostris extrusa</name>
    <name type="common">Bark spider</name>
    <name type="synonym">Caerostris bankana</name>
    <dbReference type="NCBI Taxonomy" id="172846"/>
    <lineage>
        <taxon>Eukaryota</taxon>
        <taxon>Metazoa</taxon>
        <taxon>Ecdysozoa</taxon>
        <taxon>Arthropoda</taxon>
        <taxon>Chelicerata</taxon>
        <taxon>Arachnida</taxon>
        <taxon>Araneae</taxon>
        <taxon>Araneomorphae</taxon>
        <taxon>Entelegynae</taxon>
        <taxon>Araneoidea</taxon>
        <taxon>Araneidae</taxon>
        <taxon>Caerostris</taxon>
    </lineage>
</organism>
<keyword evidence="2" id="KW-1185">Reference proteome</keyword>
<protein>
    <submittedName>
        <fullName evidence="1">Uncharacterized protein</fullName>
    </submittedName>
</protein>
<comment type="caution">
    <text evidence="1">The sequence shown here is derived from an EMBL/GenBank/DDBJ whole genome shotgun (WGS) entry which is preliminary data.</text>
</comment>
<evidence type="ECO:0000313" key="2">
    <source>
        <dbReference type="Proteomes" id="UP001054945"/>
    </source>
</evidence>
<dbReference type="EMBL" id="BPLR01000262">
    <property type="protein sequence ID" value="GIY93401.1"/>
    <property type="molecule type" value="Genomic_DNA"/>
</dbReference>
<sequence>METILFIKRSHSNRDCNNGTRYSNEIEMNKNSNHPIGLQSDHCTNHARLLFIQRQDACSACKTPQGSTTTFKLLESFLMRGSQTNATSAGDSSYGVGEQPIPQGHTPAPRREALGENILQDNDWHFVLMLVVAPPGKWYLAQEPHMISIITKNYPGTTSLVAPPRASKQSANRYLAKCRSTHNTTPLLPPGARVWP</sequence>
<evidence type="ECO:0000313" key="1">
    <source>
        <dbReference type="EMBL" id="GIY93401.1"/>
    </source>
</evidence>
<dbReference type="AlphaFoldDB" id="A0AAV4XEP1"/>
<dbReference type="Proteomes" id="UP001054945">
    <property type="component" value="Unassembled WGS sequence"/>
</dbReference>
<gene>
    <name evidence="1" type="ORF">CEXT_34611</name>
</gene>
<reference evidence="1 2" key="1">
    <citation type="submission" date="2021-06" db="EMBL/GenBank/DDBJ databases">
        <title>Caerostris extrusa draft genome.</title>
        <authorList>
            <person name="Kono N."/>
            <person name="Arakawa K."/>
        </authorList>
    </citation>
    <scope>NUCLEOTIDE SEQUENCE [LARGE SCALE GENOMIC DNA]</scope>
</reference>
<name>A0AAV4XEP1_CAEEX</name>
<accession>A0AAV4XEP1</accession>
<proteinExistence type="predicted"/>